<dbReference type="EMBL" id="JADILX010000046">
    <property type="protein sequence ID" value="MBO8485275.1"/>
    <property type="molecule type" value="Genomic_DNA"/>
</dbReference>
<feature type="chain" id="PRO_5039023344" description="N-acetylmuramoyl-L-alanine amidase" evidence="4">
    <location>
        <begin position="26"/>
        <end position="378"/>
    </location>
</feature>
<reference evidence="6" key="1">
    <citation type="submission" date="2020-10" db="EMBL/GenBank/DDBJ databases">
        <authorList>
            <person name="Gilroy R."/>
        </authorList>
    </citation>
    <scope>NUCLEOTIDE SEQUENCE</scope>
    <source>
        <strain evidence="6">B2-16538</strain>
    </source>
</reference>
<dbReference type="Pfam" id="PF01520">
    <property type="entry name" value="Amidase_3"/>
    <property type="match status" value="1"/>
</dbReference>
<evidence type="ECO:0000256" key="2">
    <source>
        <dbReference type="ARBA" id="ARBA00011901"/>
    </source>
</evidence>
<dbReference type="SMART" id="SM00646">
    <property type="entry name" value="Ami_3"/>
    <property type="match status" value="1"/>
</dbReference>
<feature type="domain" description="MurNAc-LAA" evidence="5">
    <location>
        <begin position="100"/>
        <end position="264"/>
    </location>
</feature>
<dbReference type="SUPFAM" id="SSF53187">
    <property type="entry name" value="Zn-dependent exopeptidases"/>
    <property type="match status" value="1"/>
</dbReference>
<organism evidence="6 7">
    <name type="scientific">Candidatus Cryptobacteroides excrementavium</name>
    <dbReference type="NCBI Taxonomy" id="2840759"/>
    <lineage>
        <taxon>Bacteria</taxon>
        <taxon>Pseudomonadati</taxon>
        <taxon>Bacteroidota</taxon>
        <taxon>Bacteroidia</taxon>
        <taxon>Bacteroidales</taxon>
        <taxon>Candidatus Cryptobacteroides</taxon>
    </lineage>
</organism>
<evidence type="ECO:0000313" key="7">
    <source>
        <dbReference type="Proteomes" id="UP000823750"/>
    </source>
</evidence>
<dbReference type="CDD" id="cd02696">
    <property type="entry name" value="MurNAc-LAA"/>
    <property type="match status" value="1"/>
</dbReference>
<name>A0A9D9J378_9BACT</name>
<feature type="signal peptide" evidence="4">
    <location>
        <begin position="1"/>
        <end position="25"/>
    </location>
</feature>
<protein>
    <recommendedName>
        <fullName evidence="2">N-acetylmuramoyl-L-alanine amidase</fullName>
        <ecNumber evidence="2">3.5.1.28</ecNumber>
    </recommendedName>
</protein>
<evidence type="ECO:0000259" key="5">
    <source>
        <dbReference type="SMART" id="SM00646"/>
    </source>
</evidence>
<comment type="catalytic activity">
    <reaction evidence="1">
        <text>Hydrolyzes the link between N-acetylmuramoyl residues and L-amino acid residues in certain cell-wall glycopeptides.</text>
        <dbReference type="EC" id="3.5.1.28"/>
    </reaction>
</comment>
<dbReference type="GO" id="GO:0008745">
    <property type="term" value="F:N-acetylmuramoyl-L-alanine amidase activity"/>
    <property type="evidence" value="ECO:0007669"/>
    <property type="project" value="UniProtKB-EC"/>
</dbReference>
<dbReference type="InterPro" id="IPR050695">
    <property type="entry name" value="N-acetylmuramoyl_amidase_3"/>
</dbReference>
<dbReference type="Proteomes" id="UP000823750">
    <property type="component" value="Unassembled WGS sequence"/>
</dbReference>
<proteinExistence type="predicted"/>
<accession>A0A9D9J378</accession>
<evidence type="ECO:0000256" key="3">
    <source>
        <dbReference type="ARBA" id="ARBA00022801"/>
    </source>
</evidence>
<dbReference type="FunFam" id="3.40.630.40:FF:000005">
    <property type="entry name" value="N-acetylmuramoyl-L-alanine amidase (AmiA)"/>
    <property type="match status" value="1"/>
</dbReference>
<dbReference type="GO" id="GO:0009253">
    <property type="term" value="P:peptidoglycan catabolic process"/>
    <property type="evidence" value="ECO:0007669"/>
    <property type="project" value="InterPro"/>
</dbReference>
<dbReference type="Gene3D" id="3.40.630.40">
    <property type="entry name" value="Zn-dependent exopeptidases"/>
    <property type="match status" value="1"/>
</dbReference>
<gene>
    <name evidence="6" type="ORF">IAB78_02500</name>
</gene>
<dbReference type="PANTHER" id="PTHR30404">
    <property type="entry name" value="N-ACETYLMURAMOYL-L-ALANINE AMIDASE"/>
    <property type="match status" value="1"/>
</dbReference>
<keyword evidence="4" id="KW-0732">Signal</keyword>
<evidence type="ECO:0000313" key="6">
    <source>
        <dbReference type="EMBL" id="MBO8485275.1"/>
    </source>
</evidence>
<dbReference type="PANTHER" id="PTHR30404:SF0">
    <property type="entry name" value="N-ACETYLMURAMOYL-L-ALANINE AMIDASE AMIC"/>
    <property type="match status" value="1"/>
</dbReference>
<dbReference type="EC" id="3.5.1.28" evidence="2"/>
<evidence type="ECO:0000256" key="4">
    <source>
        <dbReference type="SAM" id="SignalP"/>
    </source>
</evidence>
<evidence type="ECO:0000256" key="1">
    <source>
        <dbReference type="ARBA" id="ARBA00001561"/>
    </source>
</evidence>
<reference evidence="6" key="2">
    <citation type="journal article" date="2021" name="PeerJ">
        <title>Extensive microbial diversity within the chicken gut microbiome revealed by metagenomics and culture.</title>
        <authorList>
            <person name="Gilroy R."/>
            <person name="Ravi A."/>
            <person name="Getino M."/>
            <person name="Pursley I."/>
            <person name="Horton D.L."/>
            <person name="Alikhan N.F."/>
            <person name="Baker D."/>
            <person name="Gharbi K."/>
            <person name="Hall N."/>
            <person name="Watson M."/>
            <person name="Adriaenssens E.M."/>
            <person name="Foster-Nyarko E."/>
            <person name="Jarju S."/>
            <person name="Secka A."/>
            <person name="Antonio M."/>
            <person name="Oren A."/>
            <person name="Chaudhuri R.R."/>
            <person name="La Ragione R."/>
            <person name="Hildebrand F."/>
            <person name="Pallen M.J."/>
        </authorList>
    </citation>
    <scope>NUCLEOTIDE SEQUENCE</scope>
    <source>
        <strain evidence="6">B2-16538</strain>
    </source>
</reference>
<keyword evidence="3" id="KW-0378">Hydrolase</keyword>
<sequence length="378" mass="42272">MKFDFHHISLLLLICLSMAAFQDAAAQQSSSTLKLRTVVLDPGHGGKDAGCVSRDRKTYEKNLTLSIARLLGQKITQAYPDVKVVYTRTTDKYVTLNDRAEIANRNHADLFISIHINSFSSSSPNGFSAHILGQSRDKNRDLFSYNMDVCRRENSVILLEEDYSTKYQGFDPEDPESFIFFNLMQNAFYEQSLLFAADVEKELSKGPITHSRGISQDPFYVLWKTTMPAVLLELGFISNPADLKIMNSSAGREQLASRLFAAFREFKKKYDGSLDLSAARAAQPERQEDVSAQTSAGDTRYGVQILVLSKKLRKGDRALKGYDPEIFSAGRLYKYVVGISGSEAEARDTYRTVRRKFPDSFPVKISGGTVSPMQTAGK</sequence>
<dbReference type="GO" id="GO:0030288">
    <property type="term" value="C:outer membrane-bounded periplasmic space"/>
    <property type="evidence" value="ECO:0007669"/>
    <property type="project" value="TreeGrafter"/>
</dbReference>
<comment type="caution">
    <text evidence="6">The sequence shown here is derived from an EMBL/GenBank/DDBJ whole genome shotgun (WGS) entry which is preliminary data.</text>
</comment>
<dbReference type="InterPro" id="IPR002508">
    <property type="entry name" value="MurNAc-LAA_cat"/>
</dbReference>
<dbReference type="AlphaFoldDB" id="A0A9D9J378"/>